<feature type="transmembrane region" description="Helical" evidence="1">
    <location>
        <begin position="387"/>
        <end position="409"/>
    </location>
</feature>
<evidence type="ECO:0000313" key="2">
    <source>
        <dbReference type="EMBL" id="VEH71630.1"/>
    </source>
</evidence>
<name>A0A448N2L9_9ACTN</name>
<feature type="transmembrane region" description="Helical" evidence="1">
    <location>
        <begin position="260"/>
        <end position="281"/>
    </location>
</feature>
<keyword evidence="1" id="KW-0472">Membrane</keyword>
<sequence>MTGEPTRFSRWGNRISWLLVPLAAVMQFVWLRRPVSIAGVTMTLELPLFGFLALIAAPWAVARIRVMNRWVQVLAGVFTVLIVYAMVGIAWRAGPVVETSHLTVVPGSYLLVPLLTALLAMAAGLGLAMAADRRHLPVVLTWAAGALVVAGFVAWPRQVPVHRSLRLATALGGSASIHLVFLLAAAVGLGWYLRSRGTVRSVVGAAGPAWPGLVLVVLGVTGVLATGSRGGLLALVAWVVLLAVQLLFGRNGRQRRLWPWLVTAGAGIGVAVVVAVLFPSLGRLFSLGDPLREQNLFSALTWWTRDWQTIVAGAGSGQVWPWFAIDSGLVPAPGERMVPTPAGQVLLSPHSTLLAVVVELGLVGALLAGVMVFALCKLALRGREDAFAAPLALALLATLVAFLFDTYLFKEFGNAFWWWLAAGAVAVCCSPVERQALSNSTTSPR</sequence>
<feature type="transmembrane region" description="Helical" evidence="1">
    <location>
        <begin position="12"/>
        <end position="31"/>
    </location>
</feature>
<feature type="transmembrane region" description="Helical" evidence="1">
    <location>
        <begin position="205"/>
        <end position="225"/>
    </location>
</feature>
<dbReference type="EMBL" id="LR134406">
    <property type="protein sequence ID" value="VEH71630.1"/>
    <property type="molecule type" value="Genomic_DNA"/>
</dbReference>
<proteinExistence type="predicted"/>
<feature type="transmembrane region" description="Helical" evidence="1">
    <location>
        <begin position="415"/>
        <end position="432"/>
    </location>
</feature>
<feature type="transmembrane region" description="Helical" evidence="1">
    <location>
        <begin position="111"/>
        <end position="131"/>
    </location>
</feature>
<feature type="transmembrane region" description="Helical" evidence="1">
    <location>
        <begin position="37"/>
        <end position="61"/>
    </location>
</feature>
<reference evidence="2 3" key="1">
    <citation type="submission" date="2018-12" db="EMBL/GenBank/DDBJ databases">
        <authorList>
            <consortium name="Pathogen Informatics"/>
        </authorList>
    </citation>
    <scope>NUCLEOTIDE SEQUENCE [LARGE SCALE GENOMIC DNA]</scope>
    <source>
        <strain evidence="2 3">NCTC12967</strain>
    </source>
</reference>
<dbReference type="Proteomes" id="UP000273044">
    <property type="component" value="Chromosome"/>
</dbReference>
<feature type="transmembrane region" description="Helical" evidence="1">
    <location>
        <begin position="73"/>
        <end position="91"/>
    </location>
</feature>
<feature type="transmembrane region" description="Helical" evidence="1">
    <location>
        <begin position="138"/>
        <end position="155"/>
    </location>
</feature>
<keyword evidence="1" id="KW-0812">Transmembrane</keyword>
<gene>
    <name evidence="2" type="ORF">NCTC12967_02956</name>
</gene>
<organism evidence="2 3">
    <name type="scientific">Arachnia propionica</name>
    <dbReference type="NCBI Taxonomy" id="1750"/>
    <lineage>
        <taxon>Bacteria</taxon>
        <taxon>Bacillati</taxon>
        <taxon>Actinomycetota</taxon>
        <taxon>Actinomycetes</taxon>
        <taxon>Propionibacteriales</taxon>
        <taxon>Propionibacteriaceae</taxon>
        <taxon>Arachnia</taxon>
    </lineage>
</organism>
<evidence type="ECO:0000256" key="1">
    <source>
        <dbReference type="SAM" id="Phobius"/>
    </source>
</evidence>
<keyword evidence="3" id="KW-1185">Reference proteome</keyword>
<dbReference type="AlphaFoldDB" id="A0A448N2L9"/>
<accession>A0A448N2L9</accession>
<protein>
    <submittedName>
        <fullName evidence="2">Lipid A core - O-antigen ligase and related enzymes</fullName>
    </submittedName>
</protein>
<keyword evidence="1" id="KW-1133">Transmembrane helix</keyword>
<feature type="transmembrane region" description="Helical" evidence="1">
    <location>
        <begin position="175"/>
        <end position="193"/>
    </location>
</feature>
<feature type="transmembrane region" description="Helical" evidence="1">
    <location>
        <begin position="231"/>
        <end position="248"/>
    </location>
</feature>
<keyword evidence="2" id="KW-0436">Ligase</keyword>
<feature type="transmembrane region" description="Helical" evidence="1">
    <location>
        <begin position="353"/>
        <end position="375"/>
    </location>
</feature>
<evidence type="ECO:0000313" key="3">
    <source>
        <dbReference type="Proteomes" id="UP000273044"/>
    </source>
</evidence>
<dbReference type="GO" id="GO:0016874">
    <property type="term" value="F:ligase activity"/>
    <property type="evidence" value="ECO:0007669"/>
    <property type="project" value="UniProtKB-KW"/>
</dbReference>